<protein>
    <submittedName>
        <fullName evidence="2">Uncharacterized protein</fullName>
    </submittedName>
</protein>
<feature type="region of interest" description="Disordered" evidence="1">
    <location>
        <begin position="34"/>
        <end position="64"/>
    </location>
</feature>
<organism evidence="2 3">
    <name type="scientific">Caenispirillum salinarum AK4</name>
    <dbReference type="NCBI Taxonomy" id="1238182"/>
    <lineage>
        <taxon>Bacteria</taxon>
        <taxon>Pseudomonadati</taxon>
        <taxon>Pseudomonadota</taxon>
        <taxon>Alphaproteobacteria</taxon>
        <taxon>Rhodospirillales</taxon>
        <taxon>Novispirillaceae</taxon>
        <taxon>Caenispirillum</taxon>
    </lineage>
</organism>
<name>K9H5J7_9PROT</name>
<dbReference type="AlphaFoldDB" id="K9H5J7"/>
<evidence type="ECO:0000313" key="3">
    <source>
        <dbReference type="Proteomes" id="UP000009881"/>
    </source>
</evidence>
<gene>
    <name evidence="2" type="ORF">C882_2448</name>
</gene>
<evidence type="ECO:0000256" key="1">
    <source>
        <dbReference type="SAM" id="MobiDB-lite"/>
    </source>
</evidence>
<reference evidence="2 3" key="1">
    <citation type="journal article" date="2013" name="Genome Announc.">
        <title>Draft Genome Sequence of an Alphaproteobacterium, Caenispirillum salinarum AK4(T), Isolated from a Solar Saltern.</title>
        <authorList>
            <person name="Khatri I."/>
            <person name="Singh A."/>
            <person name="Korpole S."/>
            <person name="Pinnaka A.K."/>
            <person name="Subramanian S."/>
        </authorList>
    </citation>
    <scope>NUCLEOTIDE SEQUENCE [LARGE SCALE GENOMIC DNA]</scope>
    <source>
        <strain evidence="2 3">AK4</strain>
    </source>
</reference>
<evidence type="ECO:0000313" key="2">
    <source>
        <dbReference type="EMBL" id="EKV32369.1"/>
    </source>
</evidence>
<accession>K9H5J7</accession>
<dbReference type="EMBL" id="ANHY01000003">
    <property type="protein sequence ID" value="EKV32369.1"/>
    <property type="molecule type" value="Genomic_DNA"/>
</dbReference>
<dbReference type="Proteomes" id="UP000009881">
    <property type="component" value="Unassembled WGS sequence"/>
</dbReference>
<dbReference type="STRING" id="1238182.C882_2448"/>
<sequence length="64" mass="6518">MSAMHARAVRGGRTGCDVSYAVWLCSTVSPAGGPRVRAHGSTPLGISRRGTEAGASSCHRSYGG</sequence>
<comment type="caution">
    <text evidence="2">The sequence shown here is derived from an EMBL/GenBank/DDBJ whole genome shotgun (WGS) entry which is preliminary data.</text>
</comment>
<proteinExistence type="predicted"/>
<keyword evidence="3" id="KW-1185">Reference proteome</keyword>